<keyword evidence="3" id="KW-1185">Reference proteome</keyword>
<dbReference type="Proteomes" id="UP000642571">
    <property type="component" value="Unassembled WGS sequence"/>
</dbReference>
<keyword evidence="1" id="KW-1133">Transmembrane helix</keyword>
<name>A0ABQ1Q6F2_9BACI</name>
<dbReference type="EMBL" id="BMIN01000008">
    <property type="protein sequence ID" value="GGD14036.1"/>
    <property type="molecule type" value="Genomic_DNA"/>
</dbReference>
<reference evidence="3" key="1">
    <citation type="journal article" date="2019" name="Int. J. Syst. Evol. Microbiol.">
        <title>The Global Catalogue of Microorganisms (GCM) 10K type strain sequencing project: providing services to taxonomists for standard genome sequencing and annotation.</title>
        <authorList>
            <consortium name="The Broad Institute Genomics Platform"/>
            <consortium name="The Broad Institute Genome Sequencing Center for Infectious Disease"/>
            <person name="Wu L."/>
            <person name="Ma J."/>
        </authorList>
    </citation>
    <scope>NUCLEOTIDE SEQUENCE [LARGE SCALE GENOMIC DNA]</scope>
    <source>
        <strain evidence="3">CGMCC 1.15353</strain>
    </source>
</reference>
<protein>
    <submittedName>
        <fullName evidence="2">Uncharacterized protein</fullName>
    </submittedName>
</protein>
<organism evidence="2 3">
    <name type="scientific">Pontibacillus salipaludis</name>
    <dbReference type="NCBI Taxonomy" id="1697394"/>
    <lineage>
        <taxon>Bacteria</taxon>
        <taxon>Bacillati</taxon>
        <taxon>Bacillota</taxon>
        <taxon>Bacilli</taxon>
        <taxon>Bacillales</taxon>
        <taxon>Bacillaceae</taxon>
        <taxon>Pontibacillus</taxon>
    </lineage>
</organism>
<proteinExistence type="predicted"/>
<sequence>MLFPEAKDLAQVKFYMFIAIEVYVFLAIMLSFYILYKIAMLSNHKGFKNLFLFLMSFLLRVPFQSVEITEYKKLSFKIVLKEVWKVLFMLVIATIWFIVAMILGYNQIQGFKG</sequence>
<evidence type="ECO:0000256" key="1">
    <source>
        <dbReference type="SAM" id="Phobius"/>
    </source>
</evidence>
<feature type="transmembrane region" description="Helical" evidence="1">
    <location>
        <begin position="12"/>
        <end position="35"/>
    </location>
</feature>
<keyword evidence="1" id="KW-0472">Membrane</keyword>
<keyword evidence="1" id="KW-0812">Transmembrane</keyword>
<evidence type="ECO:0000313" key="2">
    <source>
        <dbReference type="EMBL" id="GGD14036.1"/>
    </source>
</evidence>
<accession>A0ABQ1Q6F2</accession>
<comment type="caution">
    <text evidence="2">The sequence shown here is derived from an EMBL/GenBank/DDBJ whole genome shotgun (WGS) entry which is preliminary data.</text>
</comment>
<evidence type="ECO:0000313" key="3">
    <source>
        <dbReference type="Proteomes" id="UP000642571"/>
    </source>
</evidence>
<feature type="transmembrane region" description="Helical" evidence="1">
    <location>
        <begin position="47"/>
        <end position="63"/>
    </location>
</feature>
<gene>
    <name evidence="2" type="ORF">GCM10011389_22100</name>
</gene>
<feature type="transmembrane region" description="Helical" evidence="1">
    <location>
        <begin position="83"/>
        <end position="105"/>
    </location>
</feature>
<dbReference type="RefSeq" id="WP_188653694.1">
    <property type="nucleotide sequence ID" value="NZ_BMIN01000008.1"/>
</dbReference>